<evidence type="ECO:0000313" key="5">
    <source>
        <dbReference type="Proteomes" id="UP001142055"/>
    </source>
</evidence>
<keyword evidence="5" id="KW-1185">Reference proteome</keyword>
<dbReference type="SUPFAM" id="SSF49899">
    <property type="entry name" value="Concanavalin A-like lectins/glucanases"/>
    <property type="match status" value="1"/>
</dbReference>
<dbReference type="Proteomes" id="UP001142055">
    <property type="component" value="Chromosome 2"/>
</dbReference>
<protein>
    <recommendedName>
        <fullName evidence="3">GH16 domain-containing protein</fullName>
    </recommendedName>
</protein>
<dbReference type="EMBL" id="JAPWDV010000002">
    <property type="protein sequence ID" value="KAJ6220255.1"/>
    <property type="molecule type" value="Genomic_DNA"/>
</dbReference>
<dbReference type="Pfam" id="PF00722">
    <property type="entry name" value="Glyco_hydro_16"/>
    <property type="match status" value="1"/>
</dbReference>
<feature type="chain" id="PRO_5040292131" description="GH16 domain-containing protein" evidence="2">
    <location>
        <begin position="25"/>
        <end position="306"/>
    </location>
</feature>
<dbReference type="CDD" id="cd08023">
    <property type="entry name" value="GH16_laminarinase_like"/>
    <property type="match status" value="1"/>
</dbReference>
<dbReference type="PROSITE" id="PS51762">
    <property type="entry name" value="GH16_2"/>
    <property type="match status" value="1"/>
</dbReference>
<comment type="similarity">
    <text evidence="1">Belongs to the glycosyl hydrolase 16 family.</text>
</comment>
<dbReference type="Gene3D" id="2.60.120.200">
    <property type="match status" value="1"/>
</dbReference>
<name>A0A9Q0RN74_BLOTA</name>
<dbReference type="GO" id="GO:0005975">
    <property type="term" value="P:carbohydrate metabolic process"/>
    <property type="evidence" value="ECO:0007669"/>
    <property type="project" value="InterPro"/>
</dbReference>
<organism evidence="4 5">
    <name type="scientific">Blomia tropicalis</name>
    <name type="common">Mite</name>
    <dbReference type="NCBI Taxonomy" id="40697"/>
    <lineage>
        <taxon>Eukaryota</taxon>
        <taxon>Metazoa</taxon>
        <taxon>Ecdysozoa</taxon>
        <taxon>Arthropoda</taxon>
        <taxon>Chelicerata</taxon>
        <taxon>Arachnida</taxon>
        <taxon>Acari</taxon>
        <taxon>Acariformes</taxon>
        <taxon>Sarcoptiformes</taxon>
        <taxon>Astigmata</taxon>
        <taxon>Glycyphagoidea</taxon>
        <taxon>Echimyopodidae</taxon>
        <taxon>Blomia</taxon>
    </lineage>
</organism>
<feature type="domain" description="GH16" evidence="3">
    <location>
        <begin position="53"/>
        <end position="277"/>
    </location>
</feature>
<accession>A0A9Q0RN74</accession>
<dbReference type="PANTHER" id="PTHR10963:SF55">
    <property type="entry name" value="GLYCOSIDE HYDROLASE FAMILY 16 PROTEIN"/>
    <property type="match status" value="1"/>
</dbReference>
<feature type="signal peptide" evidence="2">
    <location>
        <begin position="1"/>
        <end position="24"/>
    </location>
</feature>
<sequence>MGKLYMFAYTILCLLLYGLPLGSMNDSAPNKKWQLVDNFEFNYDSSTSFRNDPDWSIDDEPENLCVGENIFQYSCHRMRNVAIQNGHLVIRADVNQWRGSSRFLFNSGKVASLKSWQYGKFVMRAMLPAGKLLRAVFLLKPRHMKYAGSWVDNGQMNGLVYAQQADSIITGIHYNMSHGQSYLGRLMKTKHNLTDSYHLYTVEWNNHTIRWYFDDMLVFENEVGKPFDQPFYFILQLGVGGPEFDTRHLTVTANDSSQWINPRFVIDYVKVYQDASTLTQHSSSTNCKCKLSTILLFLLLAIFLFL</sequence>
<comment type="caution">
    <text evidence="4">The sequence shown here is derived from an EMBL/GenBank/DDBJ whole genome shotgun (WGS) entry which is preliminary data.</text>
</comment>
<dbReference type="OMA" id="NIFQYSC"/>
<dbReference type="InterPro" id="IPR013320">
    <property type="entry name" value="ConA-like_dom_sf"/>
</dbReference>
<dbReference type="GO" id="GO:0004553">
    <property type="term" value="F:hydrolase activity, hydrolyzing O-glycosyl compounds"/>
    <property type="evidence" value="ECO:0007669"/>
    <property type="project" value="InterPro"/>
</dbReference>
<dbReference type="AlphaFoldDB" id="A0A9Q0RN74"/>
<evidence type="ECO:0000259" key="3">
    <source>
        <dbReference type="PROSITE" id="PS51762"/>
    </source>
</evidence>
<dbReference type="InterPro" id="IPR000757">
    <property type="entry name" value="Beta-glucanase-like"/>
</dbReference>
<reference evidence="4" key="1">
    <citation type="submission" date="2022-12" db="EMBL/GenBank/DDBJ databases">
        <title>Genome assemblies of Blomia tropicalis.</title>
        <authorList>
            <person name="Cui Y."/>
        </authorList>
    </citation>
    <scope>NUCLEOTIDE SEQUENCE</scope>
    <source>
        <tissue evidence="4">Adult mites</tissue>
    </source>
</reference>
<proteinExistence type="inferred from homology"/>
<gene>
    <name evidence="4" type="ORF">RDWZM_006067</name>
</gene>
<evidence type="ECO:0000256" key="1">
    <source>
        <dbReference type="ARBA" id="ARBA00006865"/>
    </source>
</evidence>
<keyword evidence="2" id="KW-0732">Signal</keyword>
<dbReference type="PANTHER" id="PTHR10963">
    <property type="entry name" value="GLYCOSYL HYDROLASE-RELATED"/>
    <property type="match status" value="1"/>
</dbReference>
<evidence type="ECO:0000313" key="4">
    <source>
        <dbReference type="EMBL" id="KAJ6220255.1"/>
    </source>
</evidence>
<dbReference type="InterPro" id="IPR050546">
    <property type="entry name" value="Glycosyl_Hydrlase_16"/>
</dbReference>
<evidence type="ECO:0000256" key="2">
    <source>
        <dbReference type="SAM" id="SignalP"/>
    </source>
</evidence>